<dbReference type="Proteomes" id="UP000053424">
    <property type="component" value="Unassembled WGS sequence"/>
</dbReference>
<keyword evidence="2" id="KW-1185">Reference proteome</keyword>
<reference evidence="1 2" key="1">
    <citation type="submission" date="2014-04" db="EMBL/GenBank/DDBJ databases">
        <authorList>
            <consortium name="DOE Joint Genome Institute"/>
            <person name="Kuo A."/>
            <person name="Gay G."/>
            <person name="Dore J."/>
            <person name="Kohler A."/>
            <person name="Nagy L.G."/>
            <person name="Floudas D."/>
            <person name="Copeland A."/>
            <person name="Barry K.W."/>
            <person name="Cichocki N."/>
            <person name="Veneault-Fourrey C."/>
            <person name="LaButti K."/>
            <person name="Lindquist E.A."/>
            <person name="Lipzen A."/>
            <person name="Lundell T."/>
            <person name="Morin E."/>
            <person name="Murat C."/>
            <person name="Sun H."/>
            <person name="Tunlid A."/>
            <person name="Henrissat B."/>
            <person name="Grigoriev I.V."/>
            <person name="Hibbett D.S."/>
            <person name="Martin F."/>
            <person name="Nordberg H.P."/>
            <person name="Cantor M.N."/>
            <person name="Hua S.X."/>
        </authorList>
    </citation>
    <scope>NUCLEOTIDE SEQUENCE [LARGE SCALE GENOMIC DNA]</scope>
    <source>
        <strain evidence="2">h7</strain>
    </source>
</reference>
<dbReference type="AlphaFoldDB" id="A0A0C2XHB3"/>
<protein>
    <submittedName>
        <fullName evidence="1">Uncharacterized protein</fullName>
    </submittedName>
</protein>
<dbReference type="EMBL" id="KN831798">
    <property type="protein sequence ID" value="KIM37253.1"/>
    <property type="molecule type" value="Genomic_DNA"/>
</dbReference>
<reference evidence="2" key="2">
    <citation type="submission" date="2015-01" db="EMBL/GenBank/DDBJ databases">
        <title>Evolutionary Origins and Diversification of the Mycorrhizal Mutualists.</title>
        <authorList>
            <consortium name="DOE Joint Genome Institute"/>
            <consortium name="Mycorrhizal Genomics Consortium"/>
            <person name="Kohler A."/>
            <person name="Kuo A."/>
            <person name="Nagy L.G."/>
            <person name="Floudas D."/>
            <person name="Copeland A."/>
            <person name="Barry K.W."/>
            <person name="Cichocki N."/>
            <person name="Veneault-Fourrey C."/>
            <person name="LaButti K."/>
            <person name="Lindquist E.A."/>
            <person name="Lipzen A."/>
            <person name="Lundell T."/>
            <person name="Morin E."/>
            <person name="Murat C."/>
            <person name="Riley R."/>
            <person name="Ohm R."/>
            <person name="Sun H."/>
            <person name="Tunlid A."/>
            <person name="Henrissat B."/>
            <person name="Grigoriev I.V."/>
            <person name="Hibbett D.S."/>
            <person name="Martin F."/>
        </authorList>
    </citation>
    <scope>NUCLEOTIDE SEQUENCE [LARGE SCALE GENOMIC DNA]</scope>
    <source>
        <strain evidence="2">h7</strain>
    </source>
</reference>
<gene>
    <name evidence="1" type="ORF">M413DRAFT_448566</name>
</gene>
<name>A0A0C2XHB3_HEBCY</name>
<sequence>MFIPKPGEITRRSWLQSKFAPLTVMGRAILVRPVDVQASPMFSLGGSVAFLRCWITCSGRRELAARLMQVLLSRSPLFEAN</sequence>
<evidence type="ECO:0000313" key="2">
    <source>
        <dbReference type="Proteomes" id="UP000053424"/>
    </source>
</evidence>
<evidence type="ECO:0000313" key="1">
    <source>
        <dbReference type="EMBL" id="KIM37253.1"/>
    </source>
</evidence>
<dbReference type="HOGENOM" id="CLU_2574148_0_0_1"/>
<organism evidence="1 2">
    <name type="scientific">Hebeloma cylindrosporum</name>
    <dbReference type="NCBI Taxonomy" id="76867"/>
    <lineage>
        <taxon>Eukaryota</taxon>
        <taxon>Fungi</taxon>
        <taxon>Dikarya</taxon>
        <taxon>Basidiomycota</taxon>
        <taxon>Agaricomycotina</taxon>
        <taxon>Agaricomycetes</taxon>
        <taxon>Agaricomycetidae</taxon>
        <taxon>Agaricales</taxon>
        <taxon>Agaricineae</taxon>
        <taxon>Hymenogastraceae</taxon>
        <taxon>Hebeloma</taxon>
    </lineage>
</organism>
<accession>A0A0C2XHB3</accession>
<proteinExistence type="predicted"/>